<reference evidence="1" key="1">
    <citation type="journal article" date="2022" name="bioRxiv">
        <title>Sequencing and chromosome-scale assembly of the giantPleurodeles waltlgenome.</title>
        <authorList>
            <person name="Brown T."/>
            <person name="Elewa A."/>
            <person name="Iarovenko S."/>
            <person name="Subramanian E."/>
            <person name="Araus A.J."/>
            <person name="Petzold A."/>
            <person name="Susuki M."/>
            <person name="Suzuki K.-i.T."/>
            <person name="Hayashi T."/>
            <person name="Toyoda A."/>
            <person name="Oliveira C."/>
            <person name="Osipova E."/>
            <person name="Leigh N.D."/>
            <person name="Simon A."/>
            <person name="Yun M.H."/>
        </authorList>
    </citation>
    <scope>NUCLEOTIDE SEQUENCE</scope>
    <source>
        <strain evidence="1">20211129_DDA</strain>
        <tissue evidence="1">Liver</tissue>
    </source>
</reference>
<organism evidence="1 2">
    <name type="scientific">Pleurodeles waltl</name>
    <name type="common">Iberian ribbed newt</name>
    <dbReference type="NCBI Taxonomy" id="8319"/>
    <lineage>
        <taxon>Eukaryota</taxon>
        <taxon>Metazoa</taxon>
        <taxon>Chordata</taxon>
        <taxon>Craniata</taxon>
        <taxon>Vertebrata</taxon>
        <taxon>Euteleostomi</taxon>
        <taxon>Amphibia</taxon>
        <taxon>Batrachia</taxon>
        <taxon>Caudata</taxon>
        <taxon>Salamandroidea</taxon>
        <taxon>Salamandridae</taxon>
        <taxon>Pleurodelinae</taxon>
        <taxon>Pleurodeles</taxon>
    </lineage>
</organism>
<sequence length="107" mass="11382">MAYPCLSKPGERWVGPQLCHLTPSLRAVICSLRRTETSPDSCAEEVDCFCGQPVRLAKVLALLLVRGLVVQETRAGLGGGGGPEDERAGEGEGLRCRSLLLLIAGLH</sequence>
<proteinExistence type="predicted"/>
<name>A0AAV7NTV3_PLEWA</name>
<dbReference type="EMBL" id="JANPWB010000012">
    <property type="protein sequence ID" value="KAJ1117798.1"/>
    <property type="molecule type" value="Genomic_DNA"/>
</dbReference>
<dbReference type="Proteomes" id="UP001066276">
    <property type="component" value="Chromosome 8"/>
</dbReference>
<evidence type="ECO:0000313" key="1">
    <source>
        <dbReference type="EMBL" id="KAJ1117798.1"/>
    </source>
</evidence>
<keyword evidence="2" id="KW-1185">Reference proteome</keyword>
<gene>
    <name evidence="1" type="ORF">NDU88_005994</name>
</gene>
<accession>A0AAV7NTV3</accession>
<dbReference type="AlphaFoldDB" id="A0AAV7NTV3"/>
<protein>
    <submittedName>
        <fullName evidence="1">Uncharacterized protein</fullName>
    </submittedName>
</protein>
<evidence type="ECO:0000313" key="2">
    <source>
        <dbReference type="Proteomes" id="UP001066276"/>
    </source>
</evidence>
<comment type="caution">
    <text evidence="1">The sequence shown here is derived from an EMBL/GenBank/DDBJ whole genome shotgun (WGS) entry which is preliminary data.</text>
</comment>